<dbReference type="AlphaFoldDB" id="A0A2Z7A5T3"/>
<reference evidence="1 2" key="1">
    <citation type="journal article" date="2015" name="Proc. Natl. Acad. Sci. U.S.A.">
        <title>The resurrection genome of Boea hygrometrica: A blueprint for survival of dehydration.</title>
        <authorList>
            <person name="Xiao L."/>
            <person name="Yang G."/>
            <person name="Zhang L."/>
            <person name="Yang X."/>
            <person name="Zhao S."/>
            <person name="Ji Z."/>
            <person name="Zhou Q."/>
            <person name="Hu M."/>
            <person name="Wang Y."/>
            <person name="Chen M."/>
            <person name="Xu Y."/>
            <person name="Jin H."/>
            <person name="Xiao X."/>
            <person name="Hu G."/>
            <person name="Bao F."/>
            <person name="Hu Y."/>
            <person name="Wan P."/>
            <person name="Li L."/>
            <person name="Deng X."/>
            <person name="Kuang T."/>
            <person name="Xiang C."/>
            <person name="Zhu J.K."/>
            <person name="Oliver M.J."/>
            <person name="He Y."/>
        </authorList>
    </citation>
    <scope>NUCLEOTIDE SEQUENCE [LARGE SCALE GENOMIC DNA]</scope>
    <source>
        <strain evidence="2">cv. XS01</strain>
    </source>
</reference>
<proteinExistence type="predicted"/>
<organism evidence="1 2">
    <name type="scientific">Dorcoceras hygrometricum</name>
    <dbReference type="NCBI Taxonomy" id="472368"/>
    <lineage>
        <taxon>Eukaryota</taxon>
        <taxon>Viridiplantae</taxon>
        <taxon>Streptophyta</taxon>
        <taxon>Embryophyta</taxon>
        <taxon>Tracheophyta</taxon>
        <taxon>Spermatophyta</taxon>
        <taxon>Magnoliopsida</taxon>
        <taxon>eudicotyledons</taxon>
        <taxon>Gunneridae</taxon>
        <taxon>Pentapetalae</taxon>
        <taxon>asterids</taxon>
        <taxon>lamiids</taxon>
        <taxon>Lamiales</taxon>
        <taxon>Gesneriaceae</taxon>
        <taxon>Didymocarpoideae</taxon>
        <taxon>Trichosporeae</taxon>
        <taxon>Loxocarpinae</taxon>
        <taxon>Dorcoceras</taxon>
    </lineage>
</organism>
<sequence length="221" mass="23480">MGGLKVNWSKIPFGILKAMVDPSTKQASGFAMQIRLLMEGVLGIQLGESKALPSLKILSVKSVWTYVAKNKSSPAEFVEAKKEICDEAKAVTEAKMAAVEARATTAKEKCLEATHSTGEAVVVHAAKRKRTIVGREAPPVKAFSIVPAVVEAVPIQMVRPSSSTERKTTAAKRKLIAEEDSDSEDVAPLRKIINGSAKSIPVATSALYSDAAPTATVSLNH</sequence>
<evidence type="ECO:0000313" key="1">
    <source>
        <dbReference type="EMBL" id="KZV16948.1"/>
    </source>
</evidence>
<dbReference type="EMBL" id="KV018497">
    <property type="protein sequence ID" value="KZV16948.1"/>
    <property type="molecule type" value="Genomic_DNA"/>
</dbReference>
<protein>
    <submittedName>
        <fullName evidence="1">Uncharacterized protein</fullName>
    </submittedName>
</protein>
<name>A0A2Z7A5T3_9LAMI</name>
<keyword evidence="2" id="KW-1185">Reference proteome</keyword>
<gene>
    <name evidence="1" type="ORF">F511_19734</name>
</gene>
<accession>A0A2Z7A5T3</accession>
<evidence type="ECO:0000313" key="2">
    <source>
        <dbReference type="Proteomes" id="UP000250235"/>
    </source>
</evidence>
<dbReference type="Proteomes" id="UP000250235">
    <property type="component" value="Unassembled WGS sequence"/>
</dbReference>